<sequence length="719" mass="78084">MTITIDHDPSRSSPSRLGTPTHQRKPGLHGRARIWGPNKTVRMILLTTALMGLQFTWSVEMAYGTPFLLQLGLSKSLMSLVWLAGPLSGLVMQPVVGVLSDRCTSKLGRRRPFLMVGVTAVVVSFLCLGWCKEIMTGVFGADYDKLDNATIMMAVGSIYILDFAINCVQASCRTLIVDSLPSSQQEAAAAWASRLMGLGGIFGYFMGNVNLPELLPVFDTQIKGLCIIACLFLVLTVGLTCCTVTERVMVRAAKVSTSSMDEFLQGFKSIFRAIRYLPTRIQHLCNVQFFAWMGWFPFLFYSSTYIAEIYTQETSQINPNDPKAQEPGAGVQDAAVRAGSYCLLIYSIVSLIASIVLPLFVAPVESSQTGSKGPFSNARAEEGSGGWRQWPRWLQLPIRGLTLPRLYTLSLVLVSFSLVSTWYVQDLRGSTILFAGCGVAWAVSMWAPFSILGEVISQQMQEEQHQGRLRGGVNGTARAESAEILYSREEIDDDEADGEEIGMTEGRSGRQYQPVRVRESMEETFGSMRSRNGTPSPTIAGGSFGPEGGSSTWRLSIDQDKEFSKLESDSDDSESINSEADGEYKQSQKQKKQRSSDEQRSSDSNSGTGLGLTASTSPSGTPSPEASSAGALLGIHNIYIVLPQFLVSFLSSLVFAAIEPKTTSSPGDPTGDQVLVEESAGNPDTIGVMLRFGGVMAGVAALLSLRLWKQPRSIAPSHT</sequence>
<feature type="compositionally biased region" description="Polar residues" evidence="6">
    <location>
        <begin position="11"/>
        <end position="21"/>
    </location>
</feature>
<protein>
    <recommendedName>
        <fullName evidence="10">MFS general substrate transporter</fullName>
    </recommendedName>
</protein>
<evidence type="ECO:0000256" key="3">
    <source>
        <dbReference type="ARBA" id="ARBA00022692"/>
    </source>
</evidence>
<evidence type="ECO:0000256" key="2">
    <source>
        <dbReference type="ARBA" id="ARBA00022448"/>
    </source>
</evidence>
<evidence type="ECO:0000256" key="6">
    <source>
        <dbReference type="SAM" id="MobiDB-lite"/>
    </source>
</evidence>
<feature type="transmembrane region" description="Helical" evidence="7">
    <location>
        <begin position="112"/>
        <end position="131"/>
    </location>
</feature>
<dbReference type="PANTHER" id="PTHR19432:SF76">
    <property type="entry name" value="TRANSPORTER, PUTATIVE (EUROFUNG)-RELATED"/>
    <property type="match status" value="1"/>
</dbReference>
<feature type="compositionally biased region" description="Acidic residues" evidence="6">
    <location>
        <begin position="491"/>
        <end position="502"/>
    </location>
</feature>
<keyword evidence="5 7" id="KW-0472">Membrane</keyword>
<organism evidence="8 9">
    <name type="scientific">Linnemannia gamsii</name>
    <dbReference type="NCBI Taxonomy" id="64522"/>
    <lineage>
        <taxon>Eukaryota</taxon>
        <taxon>Fungi</taxon>
        <taxon>Fungi incertae sedis</taxon>
        <taxon>Mucoromycota</taxon>
        <taxon>Mortierellomycotina</taxon>
        <taxon>Mortierellomycetes</taxon>
        <taxon>Mortierellales</taxon>
        <taxon>Mortierellaceae</taxon>
        <taxon>Linnemannia</taxon>
    </lineage>
</organism>
<evidence type="ECO:0000313" key="9">
    <source>
        <dbReference type="Proteomes" id="UP001194696"/>
    </source>
</evidence>
<evidence type="ECO:0000256" key="5">
    <source>
        <dbReference type="ARBA" id="ARBA00023136"/>
    </source>
</evidence>
<feature type="transmembrane region" description="Helical" evidence="7">
    <location>
        <begin position="222"/>
        <end position="244"/>
    </location>
</feature>
<keyword evidence="9" id="KW-1185">Reference proteome</keyword>
<dbReference type="PANTHER" id="PTHR19432">
    <property type="entry name" value="SUGAR TRANSPORTER"/>
    <property type="match status" value="1"/>
</dbReference>
<accession>A0ABQ7JUC0</accession>
<evidence type="ECO:0000256" key="7">
    <source>
        <dbReference type="SAM" id="Phobius"/>
    </source>
</evidence>
<feature type="transmembrane region" description="Helical" evidence="7">
    <location>
        <begin position="343"/>
        <end position="362"/>
    </location>
</feature>
<name>A0ABQ7JUC0_9FUNG</name>
<feature type="compositionally biased region" description="Basic and acidic residues" evidence="6">
    <location>
        <begin position="1"/>
        <end position="10"/>
    </location>
</feature>
<keyword evidence="4 7" id="KW-1133">Transmembrane helix</keyword>
<dbReference type="Pfam" id="PF07690">
    <property type="entry name" value="MFS_1"/>
    <property type="match status" value="1"/>
</dbReference>
<feature type="transmembrane region" description="Helical" evidence="7">
    <location>
        <begin position="188"/>
        <end position="207"/>
    </location>
</feature>
<evidence type="ECO:0008006" key="10">
    <source>
        <dbReference type="Google" id="ProtNLM"/>
    </source>
</evidence>
<feature type="transmembrane region" description="Helical" evidence="7">
    <location>
        <begin position="431"/>
        <end position="452"/>
    </location>
</feature>
<gene>
    <name evidence="8" type="ORF">BGZ96_010355</name>
</gene>
<comment type="subcellular location">
    <subcellularLocation>
        <location evidence="1">Membrane</location>
        <topology evidence="1">Multi-pass membrane protein</topology>
    </subcellularLocation>
</comment>
<dbReference type="EMBL" id="JAAAIM010000672">
    <property type="protein sequence ID" value="KAG0285375.1"/>
    <property type="molecule type" value="Genomic_DNA"/>
</dbReference>
<dbReference type="SUPFAM" id="SSF103473">
    <property type="entry name" value="MFS general substrate transporter"/>
    <property type="match status" value="1"/>
</dbReference>
<feature type="region of interest" description="Disordered" evidence="6">
    <location>
        <begin position="491"/>
        <end position="627"/>
    </location>
</feature>
<dbReference type="Proteomes" id="UP001194696">
    <property type="component" value="Unassembled WGS sequence"/>
</dbReference>
<feature type="compositionally biased region" description="Basic and acidic residues" evidence="6">
    <location>
        <begin position="557"/>
        <end position="568"/>
    </location>
</feature>
<dbReference type="InterPro" id="IPR011701">
    <property type="entry name" value="MFS"/>
</dbReference>
<dbReference type="InterPro" id="IPR036259">
    <property type="entry name" value="MFS_trans_sf"/>
</dbReference>
<evidence type="ECO:0000256" key="1">
    <source>
        <dbReference type="ARBA" id="ARBA00004141"/>
    </source>
</evidence>
<keyword evidence="2" id="KW-0813">Transport</keyword>
<feature type="transmembrane region" description="Helical" evidence="7">
    <location>
        <begin position="406"/>
        <end position="425"/>
    </location>
</feature>
<feature type="compositionally biased region" description="Low complexity" evidence="6">
    <location>
        <begin position="602"/>
        <end position="627"/>
    </location>
</feature>
<feature type="transmembrane region" description="Helical" evidence="7">
    <location>
        <begin position="79"/>
        <end position="100"/>
    </location>
</feature>
<comment type="caution">
    <text evidence="8">The sequence shown here is derived from an EMBL/GenBank/DDBJ whole genome shotgun (WGS) entry which is preliminary data.</text>
</comment>
<evidence type="ECO:0000256" key="4">
    <source>
        <dbReference type="ARBA" id="ARBA00022989"/>
    </source>
</evidence>
<feature type="region of interest" description="Disordered" evidence="6">
    <location>
        <begin position="1"/>
        <end position="30"/>
    </location>
</feature>
<feature type="compositionally biased region" description="Polar residues" evidence="6">
    <location>
        <begin position="527"/>
        <end position="537"/>
    </location>
</feature>
<keyword evidence="3 7" id="KW-0812">Transmembrane</keyword>
<proteinExistence type="predicted"/>
<dbReference type="Gene3D" id="1.20.1250.20">
    <property type="entry name" value="MFS general substrate transporter like domains"/>
    <property type="match status" value="1"/>
</dbReference>
<feature type="transmembrane region" description="Helical" evidence="7">
    <location>
        <begin position="151"/>
        <end position="176"/>
    </location>
</feature>
<evidence type="ECO:0000313" key="8">
    <source>
        <dbReference type="EMBL" id="KAG0285375.1"/>
    </source>
</evidence>
<feature type="transmembrane region" description="Helical" evidence="7">
    <location>
        <begin position="41"/>
        <end position="59"/>
    </location>
</feature>
<reference evidence="8 9" key="1">
    <citation type="journal article" date="2020" name="Fungal Divers.">
        <title>Resolving the Mortierellaceae phylogeny through synthesis of multi-gene phylogenetics and phylogenomics.</title>
        <authorList>
            <person name="Vandepol N."/>
            <person name="Liber J."/>
            <person name="Desiro A."/>
            <person name="Na H."/>
            <person name="Kennedy M."/>
            <person name="Barry K."/>
            <person name="Grigoriev I.V."/>
            <person name="Miller A.N."/>
            <person name="O'Donnell K."/>
            <person name="Stajich J.E."/>
            <person name="Bonito G."/>
        </authorList>
    </citation>
    <scope>NUCLEOTIDE SEQUENCE [LARGE SCALE GENOMIC DNA]</scope>
    <source>
        <strain evidence="8 9">AD045</strain>
    </source>
</reference>